<organism evidence="3 4">
    <name type="scientific">Sphingomicrobium clamense</name>
    <dbReference type="NCBI Taxonomy" id="2851013"/>
    <lineage>
        <taxon>Bacteria</taxon>
        <taxon>Pseudomonadati</taxon>
        <taxon>Pseudomonadota</taxon>
        <taxon>Alphaproteobacteria</taxon>
        <taxon>Sphingomonadales</taxon>
        <taxon>Sphingomonadaceae</taxon>
        <taxon>Sphingomicrobium</taxon>
    </lineage>
</organism>
<feature type="transmembrane region" description="Helical" evidence="2">
    <location>
        <begin position="87"/>
        <end position="114"/>
    </location>
</feature>
<dbReference type="Proteomes" id="UP000698028">
    <property type="component" value="Unassembled WGS sequence"/>
</dbReference>
<dbReference type="RefSeq" id="WP_218631802.1">
    <property type="nucleotide sequence ID" value="NZ_JAHVAH010000001.1"/>
</dbReference>
<feature type="transmembrane region" description="Helical" evidence="2">
    <location>
        <begin position="120"/>
        <end position="139"/>
    </location>
</feature>
<keyword evidence="4" id="KW-1185">Reference proteome</keyword>
<reference evidence="3 4" key="1">
    <citation type="submission" date="2021-07" db="EMBL/GenBank/DDBJ databases">
        <title>The draft genome sequence of Sphingomicrobium sp. B8.</title>
        <authorList>
            <person name="Mu L."/>
        </authorList>
    </citation>
    <scope>NUCLEOTIDE SEQUENCE [LARGE SCALE GENOMIC DNA]</scope>
    <source>
        <strain evidence="3 4">B8</strain>
    </source>
</reference>
<keyword evidence="2" id="KW-0472">Membrane</keyword>
<evidence type="ECO:0000313" key="4">
    <source>
        <dbReference type="Proteomes" id="UP000698028"/>
    </source>
</evidence>
<sequence length="534" mass="57795">MSKSGETARRAPGRDRGSKREWFIWGLGAMGVGLTASLLNILLFHSYPILVPEVGIVWVILMACALLFAIVLADVRFSIKVALGGFLALLLADWNMASIDWPFVAGVAGLLFTYRMGVDFFRLVTVAFAVIGMTSLLGLGQDAERIETVERELAPVEVAEEPPLLVHLILDEFEGVRGLDAMPGHEGEGEAMAASLMEHGFTVYDDAHTQYYHSVTSIPMFLNYGELGESFGNSDVGGVTGATRWFSDLRAAGYDIDVVQSSFVDLCEGNEVQSCRTYWRENLQGIREAEVSTGDRARLIFIHIGRQLVLALVYSGVIENIIDGNFLTGEISVHAPLKHRGEANTINSVHELERVADVVKDKGPGDAIVAHVLAPHFPYSHDEDCKTTPVTGWQTAWQSSSEETRAAAYVAQVRCVTGLIGRVADAADAASGGNYVMIVNGDHGSRLGREMARWGMDQGSEAQWLHAGSTLFAVKLQTPAPGRMKGPASLAELLEGTDAGQAQVPHEPEGVPPTLLEPPDPDGRTFAPIALDWQ</sequence>
<feature type="transmembrane region" description="Helical" evidence="2">
    <location>
        <begin position="56"/>
        <end position="75"/>
    </location>
</feature>
<gene>
    <name evidence="3" type="ORF">KTQ36_00275</name>
</gene>
<feature type="region of interest" description="Disordered" evidence="1">
    <location>
        <begin position="500"/>
        <end position="526"/>
    </location>
</feature>
<evidence type="ECO:0000256" key="2">
    <source>
        <dbReference type="SAM" id="Phobius"/>
    </source>
</evidence>
<keyword evidence="2" id="KW-0812">Transmembrane</keyword>
<feature type="transmembrane region" description="Helical" evidence="2">
    <location>
        <begin position="22"/>
        <end position="44"/>
    </location>
</feature>
<keyword evidence="2" id="KW-1133">Transmembrane helix</keyword>
<comment type="caution">
    <text evidence="3">The sequence shown here is derived from an EMBL/GenBank/DDBJ whole genome shotgun (WGS) entry which is preliminary data.</text>
</comment>
<proteinExistence type="predicted"/>
<accession>A0ABS6V2E2</accession>
<evidence type="ECO:0008006" key="5">
    <source>
        <dbReference type="Google" id="ProtNLM"/>
    </source>
</evidence>
<protein>
    <recommendedName>
        <fullName evidence="5">Sulfatase N-terminal domain-containing protein</fullName>
    </recommendedName>
</protein>
<name>A0ABS6V2E2_9SPHN</name>
<evidence type="ECO:0000313" key="3">
    <source>
        <dbReference type="EMBL" id="MBW0143733.1"/>
    </source>
</evidence>
<dbReference type="EMBL" id="JAHVAH010000001">
    <property type="protein sequence ID" value="MBW0143733.1"/>
    <property type="molecule type" value="Genomic_DNA"/>
</dbReference>
<evidence type="ECO:0000256" key="1">
    <source>
        <dbReference type="SAM" id="MobiDB-lite"/>
    </source>
</evidence>